<gene>
    <name evidence="1" type="ORF">NDU88_003668</name>
</gene>
<keyword evidence="2" id="KW-1185">Reference proteome</keyword>
<dbReference type="AlphaFoldDB" id="A0AAV7W316"/>
<organism evidence="1 2">
    <name type="scientific">Pleurodeles waltl</name>
    <name type="common">Iberian ribbed newt</name>
    <dbReference type="NCBI Taxonomy" id="8319"/>
    <lineage>
        <taxon>Eukaryota</taxon>
        <taxon>Metazoa</taxon>
        <taxon>Chordata</taxon>
        <taxon>Craniata</taxon>
        <taxon>Vertebrata</taxon>
        <taxon>Euteleostomi</taxon>
        <taxon>Amphibia</taxon>
        <taxon>Batrachia</taxon>
        <taxon>Caudata</taxon>
        <taxon>Salamandroidea</taxon>
        <taxon>Salamandridae</taxon>
        <taxon>Pleurodelinae</taxon>
        <taxon>Pleurodeles</taxon>
    </lineage>
</organism>
<name>A0AAV7W316_PLEWA</name>
<evidence type="ECO:0000313" key="2">
    <source>
        <dbReference type="Proteomes" id="UP001066276"/>
    </source>
</evidence>
<dbReference type="CDD" id="cd09275">
    <property type="entry name" value="RNase_HI_RT_DIRS1"/>
    <property type="match status" value="1"/>
</dbReference>
<sequence length="235" mass="27202">MEVRLLREKVQHLVSLLEEAVRKPKLELRQAQSILGHLNFACKVILVGRAFCRRLGIAMRGAVLPHHHIRLRASVRDDLKMWISFLQEFNGVTMLVDDGFSLFWDGHWAAERWLLSWKKAKHSIAFFEYFPLVALSVWGPTFANRNVIFNVDNQSVVNLENSQRARHEKVLKLLRVFLLKCLKCNVIFKAKYVPGVNNDVADALFRFQWQRFRGLAPGVDVLKMAVPGELWELGE</sequence>
<accession>A0AAV7W316</accession>
<evidence type="ECO:0000313" key="1">
    <source>
        <dbReference type="EMBL" id="KAJ1208282.1"/>
    </source>
</evidence>
<evidence type="ECO:0008006" key="3">
    <source>
        <dbReference type="Google" id="ProtNLM"/>
    </source>
</evidence>
<comment type="caution">
    <text evidence="1">The sequence shown here is derived from an EMBL/GenBank/DDBJ whole genome shotgun (WGS) entry which is preliminary data.</text>
</comment>
<proteinExistence type="predicted"/>
<dbReference type="InterPro" id="IPR052055">
    <property type="entry name" value="Hepadnavirus_pol/RT"/>
</dbReference>
<dbReference type="PANTHER" id="PTHR33050">
    <property type="entry name" value="REVERSE TRANSCRIPTASE DOMAIN-CONTAINING PROTEIN"/>
    <property type="match status" value="1"/>
</dbReference>
<reference evidence="1" key="1">
    <citation type="journal article" date="2022" name="bioRxiv">
        <title>Sequencing and chromosome-scale assembly of the giantPleurodeles waltlgenome.</title>
        <authorList>
            <person name="Brown T."/>
            <person name="Elewa A."/>
            <person name="Iarovenko S."/>
            <person name="Subramanian E."/>
            <person name="Araus A.J."/>
            <person name="Petzold A."/>
            <person name="Susuki M."/>
            <person name="Suzuki K.-i.T."/>
            <person name="Hayashi T."/>
            <person name="Toyoda A."/>
            <person name="Oliveira C."/>
            <person name="Osipova E."/>
            <person name="Leigh N.D."/>
            <person name="Simon A."/>
            <person name="Yun M.H."/>
        </authorList>
    </citation>
    <scope>NUCLEOTIDE SEQUENCE</scope>
    <source>
        <strain evidence="1">20211129_DDA</strain>
        <tissue evidence="1">Liver</tissue>
    </source>
</reference>
<dbReference type="PANTHER" id="PTHR33050:SF8">
    <property type="entry name" value="REVERSE TRANSCRIPTASE DOMAIN-CONTAINING PROTEIN"/>
    <property type="match status" value="1"/>
</dbReference>
<dbReference type="EMBL" id="JANPWB010000002">
    <property type="protein sequence ID" value="KAJ1208282.1"/>
    <property type="molecule type" value="Genomic_DNA"/>
</dbReference>
<protein>
    <recommendedName>
        <fullName evidence="3">RNase H type-1 domain-containing protein</fullName>
    </recommendedName>
</protein>
<dbReference type="Proteomes" id="UP001066276">
    <property type="component" value="Chromosome 1_2"/>
</dbReference>